<dbReference type="PROSITE" id="PS50043">
    <property type="entry name" value="HTH_LUXR_2"/>
    <property type="match status" value="1"/>
</dbReference>
<dbReference type="AlphaFoldDB" id="A0A6I8M519"/>
<dbReference type="PANTHER" id="PTHR47691:SF3">
    <property type="entry name" value="HTH-TYPE TRANSCRIPTIONAL REGULATOR RV0890C-RELATED"/>
    <property type="match status" value="1"/>
</dbReference>
<organism evidence="2 3">
    <name type="scientific">Amycolatopsis camponoti</name>
    <dbReference type="NCBI Taxonomy" id="2606593"/>
    <lineage>
        <taxon>Bacteria</taxon>
        <taxon>Bacillati</taxon>
        <taxon>Actinomycetota</taxon>
        <taxon>Actinomycetes</taxon>
        <taxon>Pseudonocardiales</taxon>
        <taxon>Pseudonocardiaceae</taxon>
        <taxon>Amycolatopsis</taxon>
    </lineage>
</organism>
<name>A0A6I8M519_9PSEU</name>
<dbReference type="PROSITE" id="PS00622">
    <property type="entry name" value="HTH_LUXR_1"/>
    <property type="match status" value="1"/>
</dbReference>
<dbReference type="GO" id="GO:0006355">
    <property type="term" value="P:regulation of DNA-templated transcription"/>
    <property type="evidence" value="ECO:0007669"/>
    <property type="project" value="InterPro"/>
</dbReference>
<dbReference type="Pfam" id="PF00196">
    <property type="entry name" value="GerE"/>
    <property type="match status" value="1"/>
</dbReference>
<dbReference type="PANTHER" id="PTHR47691">
    <property type="entry name" value="REGULATOR-RELATED"/>
    <property type="match status" value="1"/>
</dbReference>
<dbReference type="PRINTS" id="PR00038">
    <property type="entry name" value="HTHLUXR"/>
</dbReference>
<gene>
    <name evidence="2" type="ORF">AA23TX_07650</name>
</gene>
<dbReference type="InterPro" id="IPR016032">
    <property type="entry name" value="Sig_transdc_resp-reg_C-effctor"/>
</dbReference>
<evidence type="ECO:0000313" key="3">
    <source>
        <dbReference type="Proteomes" id="UP000399805"/>
    </source>
</evidence>
<dbReference type="Gene3D" id="1.10.10.10">
    <property type="entry name" value="Winged helix-like DNA-binding domain superfamily/Winged helix DNA-binding domain"/>
    <property type="match status" value="2"/>
</dbReference>
<dbReference type="InterPro" id="IPR000792">
    <property type="entry name" value="Tscrpt_reg_LuxR_C"/>
</dbReference>
<dbReference type="Gene3D" id="3.40.50.300">
    <property type="entry name" value="P-loop containing nucleotide triphosphate hydrolases"/>
    <property type="match status" value="1"/>
</dbReference>
<dbReference type="InterPro" id="IPR027417">
    <property type="entry name" value="P-loop_NTPase"/>
</dbReference>
<dbReference type="SUPFAM" id="SSF52540">
    <property type="entry name" value="P-loop containing nucleoside triphosphate hydrolases"/>
    <property type="match status" value="1"/>
</dbReference>
<dbReference type="CDD" id="cd06170">
    <property type="entry name" value="LuxR_C_like"/>
    <property type="match status" value="1"/>
</dbReference>
<proteinExistence type="predicted"/>
<dbReference type="RefSeq" id="WP_155547686.1">
    <property type="nucleotide sequence ID" value="NZ_CABVGP010000003.1"/>
</dbReference>
<dbReference type="GO" id="GO:0003677">
    <property type="term" value="F:DNA binding"/>
    <property type="evidence" value="ECO:0007669"/>
    <property type="project" value="InterPro"/>
</dbReference>
<evidence type="ECO:0000259" key="1">
    <source>
        <dbReference type="PROSITE" id="PS50043"/>
    </source>
</evidence>
<dbReference type="EMBL" id="CABVGP010000003">
    <property type="protein sequence ID" value="VVJ22733.1"/>
    <property type="molecule type" value="Genomic_DNA"/>
</dbReference>
<protein>
    <recommendedName>
        <fullName evidence="1">HTH luxR-type domain-containing protein</fullName>
    </recommendedName>
</protein>
<dbReference type="Proteomes" id="UP000399805">
    <property type="component" value="Unassembled WGS sequence"/>
</dbReference>
<dbReference type="Pfam" id="PF25872">
    <property type="entry name" value="HTH_77"/>
    <property type="match status" value="1"/>
</dbReference>
<feature type="domain" description="HTH luxR-type" evidence="1">
    <location>
        <begin position="724"/>
        <end position="789"/>
    </location>
</feature>
<reference evidence="2 3" key="1">
    <citation type="submission" date="2019-09" db="EMBL/GenBank/DDBJ databases">
        <authorList>
            <person name="Leyn A S."/>
        </authorList>
    </citation>
    <scope>NUCLEOTIDE SEQUENCE [LARGE SCALE GENOMIC DNA]</scope>
    <source>
        <strain evidence="2">AA231_1</strain>
    </source>
</reference>
<evidence type="ECO:0000313" key="2">
    <source>
        <dbReference type="EMBL" id="VVJ22733.1"/>
    </source>
</evidence>
<dbReference type="SUPFAM" id="SSF46894">
    <property type="entry name" value="C-terminal effector domain of the bipartite response regulators"/>
    <property type="match status" value="1"/>
</dbReference>
<dbReference type="InterPro" id="IPR058852">
    <property type="entry name" value="HTH_77"/>
</dbReference>
<dbReference type="PRINTS" id="PR00364">
    <property type="entry name" value="DISEASERSIST"/>
</dbReference>
<dbReference type="SMART" id="SM00421">
    <property type="entry name" value="HTH_LUXR"/>
    <property type="match status" value="1"/>
</dbReference>
<dbReference type="GO" id="GO:0043531">
    <property type="term" value="F:ADP binding"/>
    <property type="evidence" value="ECO:0007669"/>
    <property type="project" value="InterPro"/>
</dbReference>
<keyword evidence="3" id="KW-1185">Reference proteome</keyword>
<accession>A0A6I8M519</accession>
<dbReference type="InterPro" id="IPR036388">
    <property type="entry name" value="WH-like_DNA-bd_sf"/>
</dbReference>
<sequence>MNGQAAGGGDEFDLLGYDGVVPADMTSFVGREAEIQAARNLLLHEGKRLVTLRGIGGVGKSRLLEHLAGDLHDAKAYPDGITMVRLAHVPPSAEAVASTIAHRVLGADHEPESALARLITHFEHKRALLLLDNCEQLAGDGPLPRLLNLLLHSARQLYVVTTSQVRLGSVGEWEVTVPPLGVDDALEIFVDRAAALGEPIAPEEYPLVRRLCEATDGIPLAVELAAGQLDVLTLHKLVDRAKAENLLPVLVDGTSEQRHHRTMADSISRSYELLNATERQVFALLSVFRGGFDLDAAVAVVARFDIDTADIERAIPRLIRRSLLVAANLDGRKRCKMVEVLREFAQQRLQADKVDVARLDQAHANHFLEASARARRSWFGPREPIVMRSVALDRPNIRSAQQSLLDRPDTAPLGLILALNTAATRALVFDGRLQEILQMLEAGLAQHPPEPSQSQIAALSITLWVAVMKGQRALADSLLNQIEKAATQLDCWETSGSVLYARGTLLGLTAPDATHARSAIDLLARAETALQREGNPGEAFMPASFQGIVAAFDLDKDTAFTVNRRVLATAQAAQSPLCIAWGLWGLAVAELMHGDDAAAATRLAQEALTILLEIGDRWGRIWALWLLALCALKDGNIERGAVLLGGADREQATTQANVAGMRTFLRVQQQIVSIARKKLGDGLFEDLVAAGHAMKSAKSFKLALSDEPIDLVTLNLSTKNLSQAGPLHSVLSDREREVADLVAEGKTNGEIAAKLVLSERTIEQHIRHINTKLHTRNRSEITAYVLRHRLVRPTS</sequence>